<protein>
    <submittedName>
        <fullName evidence="1">Uncharacterized protein</fullName>
    </submittedName>
</protein>
<dbReference type="Proteomes" id="UP000010411">
    <property type="component" value="Unassembled WGS sequence"/>
</dbReference>
<keyword evidence="2" id="KW-1185">Reference proteome</keyword>
<proteinExistence type="predicted"/>
<dbReference type="AlphaFoldDB" id="L1KQX1"/>
<reference evidence="1 2" key="1">
    <citation type="submission" date="2012-11" db="EMBL/GenBank/DDBJ databases">
        <authorList>
            <person name="Huguet-Tapia J.C."/>
            <person name="Durkin A.S."/>
            <person name="Pettis G.S."/>
            <person name="Badger J.H."/>
        </authorList>
    </citation>
    <scope>NUCLEOTIDE SEQUENCE [LARGE SCALE GENOMIC DNA]</scope>
    <source>
        <strain evidence="1 2">91-03</strain>
    </source>
</reference>
<organism evidence="1 2">
    <name type="scientific">Streptomyces ipomoeae 91-03</name>
    <dbReference type="NCBI Taxonomy" id="698759"/>
    <lineage>
        <taxon>Bacteria</taxon>
        <taxon>Bacillati</taxon>
        <taxon>Actinomycetota</taxon>
        <taxon>Actinomycetes</taxon>
        <taxon>Kitasatosporales</taxon>
        <taxon>Streptomycetaceae</taxon>
        <taxon>Streptomyces</taxon>
    </lineage>
</organism>
<dbReference type="Pfam" id="PF19787">
    <property type="entry name" value="DUF6271"/>
    <property type="match status" value="1"/>
</dbReference>
<comment type="caution">
    <text evidence="1">The sequence shown here is derived from an EMBL/GenBank/DDBJ whole genome shotgun (WGS) entry which is preliminary data.</text>
</comment>
<dbReference type="InterPro" id="IPR046238">
    <property type="entry name" value="DUF6271"/>
</dbReference>
<accession>L1KQX1</accession>
<gene>
    <name evidence="1" type="ORF">STRIP9103_07683</name>
</gene>
<sequence>MQSVLHIPTNRDTSIAIASYVKEVRYAREEFGKNIPLVLIETDNGDQVAHNARALEQAKAQDPDLTLYHMTIERQGAYFAALLEGEPERVRNVFSSRAKNYATAMNKLFLMTPSFGADMFHRRDSDTTLLSDHLDGIAPRYPIEPELRYLGARVGSVASTGDAERDDRRIWVVGGNYFGEWNIDVKDFARRDFGIVHRLYELLGFERSVVEEICAEAFQFDPVYEEVDELNFVTSVNDGLNPDCANFGMYRLHEYLPAVPGDNMLAADYFQFDIATALGIPALNHGRPVFHQYEPERFDPTRKLSYWEGMARFADYFNFYYGIFTGDLSTKLSHDDGDGLPAELSAEIVETSRRQRLTLDKKERAARIKRIAEEILIPFDENYAAIGRQLVERADLYVTQCDAAYETHELLLERWPRIIERAKQISLPKTLSAR</sequence>
<dbReference type="EMBL" id="AEJC01000471">
    <property type="protein sequence ID" value="EKX63012.1"/>
    <property type="molecule type" value="Genomic_DNA"/>
</dbReference>
<evidence type="ECO:0000313" key="1">
    <source>
        <dbReference type="EMBL" id="EKX63012.1"/>
    </source>
</evidence>
<dbReference type="RefSeq" id="WP_009326963.1">
    <property type="nucleotide sequence ID" value="NZ_AEJC01000471.1"/>
</dbReference>
<dbReference type="PATRIC" id="fig|698759.3.peg.6304"/>
<dbReference type="OrthoDB" id="3285495at2"/>
<name>L1KQX1_9ACTN</name>
<evidence type="ECO:0000313" key="2">
    <source>
        <dbReference type="Proteomes" id="UP000010411"/>
    </source>
</evidence>